<gene>
    <name evidence="1" type="ORF">Tci_883612</name>
</gene>
<dbReference type="EMBL" id="BKCJ011260445">
    <property type="protein sequence ID" value="GFD11643.1"/>
    <property type="molecule type" value="Genomic_DNA"/>
</dbReference>
<protein>
    <submittedName>
        <fullName evidence="1">Uncharacterized protein</fullName>
    </submittedName>
</protein>
<accession>A0A699TPA2</accession>
<sequence length="117" mass="13521">MVTLIVDVADVDLIKFNSASESDGDPSPYAPYAGLEMVPTPFGSIHAYYDMEEHTKHFTSLRELLHIVEKNELRKLLGDSLADEDAHAFWRDHESWRIHSWRLYPRAHYHVLETVDG</sequence>
<proteinExistence type="predicted"/>
<evidence type="ECO:0000313" key="1">
    <source>
        <dbReference type="EMBL" id="GFD11643.1"/>
    </source>
</evidence>
<reference evidence="1" key="1">
    <citation type="journal article" date="2019" name="Sci. Rep.">
        <title>Draft genome of Tanacetum cinerariifolium, the natural source of mosquito coil.</title>
        <authorList>
            <person name="Yamashiro T."/>
            <person name="Shiraishi A."/>
            <person name="Satake H."/>
            <person name="Nakayama K."/>
        </authorList>
    </citation>
    <scope>NUCLEOTIDE SEQUENCE</scope>
</reference>
<dbReference type="AlphaFoldDB" id="A0A699TPA2"/>
<organism evidence="1">
    <name type="scientific">Tanacetum cinerariifolium</name>
    <name type="common">Dalmatian daisy</name>
    <name type="synonym">Chrysanthemum cinerariifolium</name>
    <dbReference type="NCBI Taxonomy" id="118510"/>
    <lineage>
        <taxon>Eukaryota</taxon>
        <taxon>Viridiplantae</taxon>
        <taxon>Streptophyta</taxon>
        <taxon>Embryophyta</taxon>
        <taxon>Tracheophyta</taxon>
        <taxon>Spermatophyta</taxon>
        <taxon>Magnoliopsida</taxon>
        <taxon>eudicotyledons</taxon>
        <taxon>Gunneridae</taxon>
        <taxon>Pentapetalae</taxon>
        <taxon>asterids</taxon>
        <taxon>campanulids</taxon>
        <taxon>Asterales</taxon>
        <taxon>Asteraceae</taxon>
        <taxon>Asteroideae</taxon>
        <taxon>Anthemideae</taxon>
        <taxon>Anthemidinae</taxon>
        <taxon>Tanacetum</taxon>
    </lineage>
</organism>
<name>A0A699TPA2_TANCI</name>
<comment type="caution">
    <text evidence="1">The sequence shown here is derived from an EMBL/GenBank/DDBJ whole genome shotgun (WGS) entry which is preliminary data.</text>
</comment>